<reference evidence="3" key="1">
    <citation type="submission" date="2015-10" db="EMBL/GenBank/DDBJ databases">
        <authorList>
            <person name="Ju K.-S."/>
            <person name="Doroghazi J.R."/>
            <person name="Metcalf W.W."/>
        </authorList>
    </citation>
    <scope>NUCLEOTIDE SEQUENCE [LARGE SCALE GENOMIC DNA]</scope>
    <source>
        <strain evidence="3">NRRL F-8817</strain>
    </source>
</reference>
<dbReference type="InterPro" id="IPR051453">
    <property type="entry name" value="MBL_Glyoxalase_II"/>
</dbReference>
<dbReference type="InterPro" id="IPR036866">
    <property type="entry name" value="RibonucZ/Hydroxyglut_hydro"/>
</dbReference>
<dbReference type="SUPFAM" id="SSF56281">
    <property type="entry name" value="Metallo-hydrolase/oxidoreductase"/>
    <property type="match status" value="1"/>
</dbReference>
<protein>
    <submittedName>
        <fullName evidence="2">Zn-dependent hydrolase</fullName>
    </submittedName>
</protein>
<dbReference type="PANTHER" id="PTHR46233">
    <property type="entry name" value="HYDROXYACYLGLUTATHIONE HYDROLASE GLOC"/>
    <property type="match status" value="1"/>
</dbReference>
<dbReference type="GO" id="GO:0016787">
    <property type="term" value="F:hydrolase activity"/>
    <property type="evidence" value="ECO:0007669"/>
    <property type="project" value="UniProtKB-KW"/>
</dbReference>
<organism evidence="2 3">
    <name type="scientific">Streptomyces violaceusniger</name>
    <dbReference type="NCBI Taxonomy" id="68280"/>
    <lineage>
        <taxon>Bacteria</taxon>
        <taxon>Bacillati</taxon>
        <taxon>Actinomycetota</taxon>
        <taxon>Actinomycetes</taxon>
        <taxon>Kitasatosporales</taxon>
        <taxon>Streptomycetaceae</taxon>
        <taxon>Streptomyces</taxon>
        <taxon>Streptomyces violaceusniger group</taxon>
    </lineage>
</organism>
<accession>A0A0X3WLZ2</accession>
<dbReference type="RefSeq" id="WP_059144937.1">
    <property type="nucleotide sequence ID" value="NZ_LLZJ01000232.1"/>
</dbReference>
<dbReference type="EMBL" id="LLZJ01000232">
    <property type="protein sequence ID" value="KUL57895.1"/>
    <property type="molecule type" value="Genomic_DNA"/>
</dbReference>
<evidence type="ECO:0000313" key="3">
    <source>
        <dbReference type="Proteomes" id="UP000053413"/>
    </source>
</evidence>
<sequence length="218" mass="23596">MTYSGVVTVGGPADVHELPDLMISKVAVGPMNNNAYLLRCRATDEQLLIDAAAEPHTLLSLIGESGIASVVTTHRHQDHWSALREVVEATGARTYAGQYDAEGIPVPTDVPVADGDTVRVGRVELTARHLVGHTPGSIALVYNDPHGHAHVFTGDCLFPGGVGNTWKDSKAFESLINDVETKLFDQLSDETWVYPGHGDDTTLGAERPHLGEWRERGW</sequence>
<keyword evidence="2" id="KW-0378">Hydrolase</keyword>
<proteinExistence type="predicted"/>
<dbReference type="Proteomes" id="UP000053413">
    <property type="component" value="Unassembled WGS sequence"/>
</dbReference>
<dbReference type="Gene3D" id="3.60.15.10">
    <property type="entry name" value="Ribonuclease Z/Hydroxyacylglutathione hydrolase-like"/>
    <property type="match status" value="1"/>
</dbReference>
<dbReference type="CDD" id="cd06262">
    <property type="entry name" value="metallo-hydrolase-like_MBL-fold"/>
    <property type="match status" value="1"/>
</dbReference>
<evidence type="ECO:0000313" key="2">
    <source>
        <dbReference type="EMBL" id="KUL57895.1"/>
    </source>
</evidence>
<gene>
    <name evidence="2" type="ORF">ADL28_19085</name>
</gene>
<dbReference type="AlphaFoldDB" id="A0A0X3WLZ2"/>
<dbReference type="PANTHER" id="PTHR46233:SF1">
    <property type="entry name" value="CONSERVED PROTEIN"/>
    <property type="match status" value="1"/>
</dbReference>
<dbReference type="Pfam" id="PF00753">
    <property type="entry name" value="Lactamase_B"/>
    <property type="match status" value="1"/>
</dbReference>
<dbReference type="SMART" id="SM00849">
    <property type="entry name" value="Lactamase_B"/>
    <property type="match status" value="1"/>
</dbReference>
<dbReference type="GeneID" id="97430686"/>
<name>A0A0X3WLZ2_STRVO</name>
<dbReference type="InterPro" id="IPR001279">
    <property type="entry name" value="Metallo-B-lactamas"/>
</dbReference>
<evidence type="ECO:0000259" key="1">
    <source>
        <dbReference type="SMART" id="SM00849"/>
    </source>
</evidence>
<feature type="domain" description="Metallo-beta-lactamase" evidence="1">
    <location>
        <begin position="32"/>
        <end position="197"/>
    </location>
</feature>
<dbReference type="OrthoDB" id="2971563at2"/>
<comment type="caution">
    <text evidence="2">The sequence shown here is derived from an EMBL/GenBank/DDBJ whole genome shotgun (WGS) entry which is preliminary data.</text>
</comment>